<dbReference type="RefSeq" id="WP_379484701.1">
    <property type="nucleotide sequence ID" value="NZ_JBHMCF010000041.1"/>
</dbReference>
<dbReference type="Pfam" id="PF07859">
    <property type="entry name" value="Abhydrolase_3"/>
    <property type="match status" value="1"/>
</dbReference>
<dbReference type="SUPFAM" id="SSF53474">
    <property type="entry name" value="alpha/beta-Hydrolases"/>
    <property type="match status" value="1"/>
</dbReference>
<dbReference type="InterPro" id="IPR013094">
    <property type="entry name" value="AB_hydrolase_3"/>
</dbReference>
<dbReference type="PANTHER" id="PTHR48081">
    <property type="entry name" value="AB HYDROLASE SUPERFAMILY PROTEIN C4A8.06C"/>
    <property type="match status" value="1"/>
</dbReference>
<dbReference type="PANTHER" id="PTHR48081:SF3">
    <property type="entry name" value="ALPHA_BETA HYDROLASE FOLD-3 DOMAIN-CONTAINING PROTEIN"/>
    <property type="match status" value="1"/>
</dbReference>
<evidence type="ECO:0000259" key="2">
    <source>
        <dbReference type="Pfam" id="PF07859"/>
    </source>
</evidence>
<gene>
    <name evidence="3" type="ORF">ACFFR3_38050</name>
</gene>
<dbReference type="InterPro" id="IPR029058">
    <property type="entry name" value="AB_hydrolase_fold"/>
</dbReference>
<sequence>MPFKDAAIAWRPALLARAFQAGFPILSRVLLESPKLRFATKPLTVPARITIPTRHGDVGALLYRPISADIEAQRTAGRRPPVHLLLHGGAFMARRPEQADNVARYLASEVGCYVVLPDYDVAPQVRFPVAEQQCYDVYAWILGQAGVWGWDESRVSAGGAGAGAKLALSVIVQALQDGRPAPVAASLEYGVSDFTLPDESRTSPLRFPMIGAWIPRMVRATYLAGADLADPVVSPAAYPRLGDFPPLLVLTGGLDALRHDMRAFAERARARGAKVEHREFARSDHGFTHVRPVETARAAITMIGRHLRAAYDAPERHFLLERPREPGPA</sequence>
<keyword evidence="4" id="KW-1185">Reference proteome</keyword>
<evidence type="ECO:0000256" key="1">
    <source>
        <dbReference type="ARBA" id="ARBA00022801"/>
    </source>
</evidence>
<evidence type="ECO:0000313" key="3">
    <source>
        <dbReference type="EMBL" id="MFB9475325.1"/>
    </source>
</evidence>
<protein>
    <submittedName>
        <fullName evidence="3">Alpha/beta hydrolase fold domain-containing protein</fullName>
    </submittedName>
</protein>
<accession>A0ABV5NYC5</accession>
<feature type="domain" description="Alpha/beta hydrolase fold-3" evidence="2">
    <location>
        <begin position="85"/>
        <end position="288"/>
    </location>
</feature>
<name>A0ABV5NYC5_9ACTN</name>
<dbReference type="EMBL" id="JBHMCF010000041">
    <property type="protein sequence ID" value="MFB9475325.1"/>
    <property type="molecule type" value="Genomic_DNA"/>
</dbReference>
<comment type="caution">
    <text evidence="3">The sequence shown here is derived from an EMBL/GenBank/DDBJ whole genome shotgun (WGS) entry which is preliminary data.</text>
</comment>
<dbReference type="GO" id="GO:0016787">
    <property type="term" value="F:hydrolase activity"/>
    <property type="evidence" value="ECO:0007669"/>
    <property type="project" value="UniProtKB-KW"/>
</dbReference>
<evidence type="ECO:0000313" key="4">
    <source>
        <dbReference type="Proteomes" id="UP001589568"/>
    </source>
</evidence>
<reference evidence="3 4" key="1">
    <citation type="submission" date="2024-09" db="EMBL/GenBank/DDBJ databases">
        <authorList>
            <person name="Sun Q."/>
            <person name="Mori K."/>
        </authorList>
    </citation>
    <scope>NUCLEOTIDE SEQUENCE [LARGE SCALE GENOMIC DNA]</scope>
    <source>
        <strain evidence="3 4">JCM 3324</strain>
    </source>
</reference>
<proteinExistence type="predicted"/>
<dbReference type="Proteomes" id="UP001589568">
    <property type="component" value="Unassembled WGS sequence"/>
</dbReference>
<dbReference type="InterPro" id="IPR050300">
    <property type="entry name" value="GDXG_lipolytic_enzyme"/>
</dbReference>
<dbReference type="Gene3D" id="3.40.50.1820">
    <property type="entry name" value="alpha/beta hydrolase"/>
    <property type="match status" value="1"/>
</dbReference>
<keyword evidence="1 3" id="KW-0378">Hydrolase</keyword>
<organism evidence="3 4">
    <name type="scientific">Nonomuraea salmonea</name>
    <dbReference type="NCBI Taxonomy" id="46181"/>
    <lineage>
        <taxon>Bacteria</taxon>
        <taxon>Bacillati</taxon>
        <taxon>Actinomycetota</taxon>
        <taxon>Actinomycetes</taxon>
        <taxon>Streptosporangiales</taxon>
        <taxon>Streptosporangiaceae</taxon>
        <taxon>Nonomuraea</taxon>
    </lineage>
</organism>